<keyword evidence="2" id="KW-1185">Reference proteome</keyword>
<dbReference type="PANTHER" id="PTHR30173:SF43">
    <property type="entry name" value="ECF RNA POLYMERASE SIGMA FACTOR SIGI-RELATED"/>
    <property type="match status" value="1"/>
</dbReference>
<accession>A0A3D9ZRJ4</accession>
<proteinExistence type="predicted"/>
<comment type="caution">
    <text evidence="1">The sequence shown here is derived from an EMBL/GenBank/DDBJ whole genome shotgun (WGS) entry which is preliminary data.</text>
</comment>
<gene>
    <name evidence="1" type="ORF">DFJ67_6053</name>
</gene>
<dbReference type="OrthoDB" id="3298440at2"/>
<dbReference type="InterPro" id="IPR032710">
    <property type="entry name" value="NTF2-like_dom_sf"/>
</dbReference>
<organism evidence="1 2">
    <name type="scientific">Asanoa ferruginea</name>
    <dbReference type="NCBI Taxonomy" id="53367"/>
    <lineage>
        <taxon>Bacteria</taxon>
        <taxon>Bacillati</taxon>
        <taxon>Actinomycetota</taxon>
        <taxon>Actinomycetes</taxon>
        <taxon>Micromonosporales</taxon>
        <taxon>Micromonosporaceae</taxon>
        <taxon>Asanoa</taxon>
    </lineage>
</organism>
<sequence>MLDRHDSAVRGLADACRLGDPTALRTALEADAIAVCDGGGAVPAALAPIHGATDVAALVADLLCGRPGTELTIEAVNGRAGLALRRGGQALAVIAVKSTGARVAVLWIVLNPAKLTGWHRR</sequence>
<evidence type="ECO:0000313" key="2">
    <source>
        <dbReference type="Proteomes" id="UP000256913"/>
    </source>
</evidence>
<dbReference type="PANTHER" id="PTHR30173">
    <property type="entry name" value="SIGMA 19 FACTOR"/>
    <property type="match status" value="1"/>
</dbReference>
<dbReference type="SUPFAM" id="SSF54427">
    <property type="entry name" value="NTF2-like"/>
    <property type="match status" value="1"/>
</dbReference>
<dbReference type="EMBL" id="QUMQ01000001">
    <property type="protein sequence ID" value="REG00007.1"/>
    <property type="molecule type" value="Genomic_DNA"/>
</dbReference>
<protein>
    <submittedName>
        <fullName evidence="1">RNA polymerase sigma-70 factor (ECF subfamily)</fullName>
    </submittedName>
</protein>
<dbReference type="AlphaFoldDB" id="A0A3D9ZRJ4"/>
<reference evidence="1 2" key="1">
    <citation type="submission" date="2018-08" db="EMBL/GenBank/DDBJ databases">
        <title>Sequencing the genomes of 1000 actinobacteria strains.</title>
        <authorList>
            <person name="Klenk H.-P."/>
        </authorList>
    </citation>
    <scope>NUCLEOTIDE SEQUENCE [LARGE SCALE GENOMIC DNA]</scope>
    <source>
        <strain evidence="1 2">DSM 44099</strain>
    </source>
</reference>
<dbReference type="Proteomes" id="UP000256913">
    <property type="component" value="Unassembled WGS sequence"/>
</dbReference>
<dbReference type="GO" id="GO:0016987">
    <property type="term" value="F:sigma factor activity"/>
    <property type="evidence" value="ECO:0007669"/>
    <property type="project" value="TreeGrafter"/>
</dbReference>
<dbReference type="RefSeq" id="WP_116071225.1">
    <property type="nucleotide sequence ID" value="NZ_BONB01000056.1"/>
</dbReference>
<evidence type="ECO:0000313" key="1">
    <source>
        <dbReference type="EMBL" id="REG00007.1"/>
    </source>
</evidence>
<dbReference type="InterPro" id="IPR052704">
    <property type="entry name" value="ECF_Sigma-70_Domain"/>
</dbReference>
<name>A0A3D9ZRJ4_9ACTN</name>